<protein>
    <submittedName>
        <fullName evidence="2">Uncharacterized protein</fullName>
    </submittedName>
</protein>
<proteinExistence type="predicted"/>
<dbReference type="Proteomes" id="UP000544222">
    <property type="component" value="Unassembled WGS sequence"/>
</dbReference>
<sequence length="68" mass="7546">MAKYYVNKQPESTGKHEVHQSGCSHLPSIGQLVYLGDFDSCSEAVIEAEKYFIHVEGCEFCCSGCHMS</sequence>
<evidence type="ECO:0000313" key="3">
    <source>
        <dbReference type="Proteomes" id="UP000544222"/>
    </source>
</evidence>
<gene>
    <name evidence="2" type="ORF">FHX64_000192</name>
</gene>
<name>A0A7W5DN81_9PORP</name>
<accession>A0A7W5DN81</accession>
<organism evidence="2 3">
    <name type="scientific">Microbacter margulisiae</name>
    <dbReference type="NCBI Taxonomy" id="1350067"/>
    <lineage>
        <taxon>Bacteria</taxon>
        <taxon>Pseudomonadati</taxon>
        <taxon>Bacteroidota</taxon>
        <taxon>Bacteroidia</taxon>
        <taxon>Bacteroidales</taxon>
        <taxon>Porphyromonadaceae</taxon>
        <taxon>Microbacter</taxon>
    </lineage>
</organism>
<feature type="region of interest" description="Disordered" evidence="1">
    <location>
        <begin position="1"/>
        <end position="21"/>
    </location>
</feature>
<dbReference type="RefSeq" id="WP_183411956.1">
    <property type="nucleotide sequence ID" value="NZ_JACHYB010000001.1"/>
</dbReference>
<evidence type="ECO:0000313" key="2">
    <source>
        <dbReference type="EMBL" id="MBB3186029.1"/>
    </source>
</evidence>
<reference evidence="2 3" key="1">
    <citation type="submission" date="2020-08" db="EMBL/GenBank/DDBJ databases">
        <title>Genomic Encyclopedia of Type Strains, Phase IV (KMG-IV): sequencing the most valuable type-strain genomes for metagenomic binning, comparative biology and taxonomic classification.</title>
        <authorList>
            <person name="Goeker M."/>
        </authorList>
    </citation>
    <scope>NUCLEOTIDE SEQUENCE [LARGE SCALE GENOMIC DNA]</scope>
    <source>
        <strain evidence="2 3">DSM 27471</strain>
    </source>
</reference>
<dbReference type="EMBL" id="JACHYB010000001">
    <property type="protein sequence ID" value="MBB3186029.1"/>
    <property type="molecule type" value="Genomic_DNA"/>
</dbReference>
<comment type="caution">
    <text evidence="2">The sequence shown here is derived from an EMBL/GenBank/DDBJ whole genome shotgun (WGS) entry which is preliminary data.</text>
</comment>
<keyword evidence="3" id="KW-1185">Reference proteome</keyword>
<dbReference type="AlphaFoldDB" id="A0A7W5DN81"/>
<evidence type="ECO:0000256" key="1">
    <source>
        <dbReference type="SAM" id="MobiDB-lite"/>
    </source>
</evidence>